<reference evidence="1 2" key="1">
    <citation type="submission" date="2024-02" db="EMBL/GenBank/DDBJ databases">
        <title>Expansion and revision of Xanthobacter and proposal of Roseixanthobacter gen. nov.</title>
        <authorList>
            <person name="Soltysiak M.P.M."/>
            <person name="Jalihal A."/>
            <person name="Ory A."/>
            <person name="Chrisophersen C."/>
            <person name="Lee A.D."/>
            <person name="Boulton J."/>
            <person name="Springer M."/>
        </authorList>
    </citation>
    <scope>NUCLEOTIDE SEQUENCE [LARGE SCALE GENOMIC DNA]</scope>
    <source>
        <strain evidence="1 2">CB5</strain>
    </source>
</reference>
<evidence type="ECO:0000313" key="1">
    <source>
        <dbReference type="EMBL" id="MFG1255560.1"/>
    </source>
</evidence>
<sequence>MEVFAGSAQPRGAFHMTMDANDALETARAFPGATLFAAHTDGWVPFKQSAERLAAAFASLGVGHRLAAPEPGRPVAFVL</sequence>
<proteinExistence type="predicted"/>
<comment type="caution">
    <text evidence="1">The sequence shown here is derived from an EMBL/GenBank/DDBJ whole genome shotgun (WGS) entry which is preliminary data.</text>
</comment>
<accession>A0ABW6ZPA1</accession>
<keyword evidence="2" id="KW-1185">Reference proteome</keyword>
<dbReference type="Proteomes" id="UP001604043">
    <property type="component" value="Unassembled WGS sequence"/>
</dbReference>
<protein>
    <recommendedName>
        <fullName evidence="3">AMP-dependent synthetase/ligase domain-containing protein</fullName>
    </recommendedName>
</protein>
<dbReference type="EMBL" id="JBAFUR010000012">
    <property type="protein sequence ID" value="MFG1255560.1"/>
    <property type="molecule type" value="Genomic_DNA"/>
</dbReference>
<dbReference type="RefSeq" id="WP_394013940.1">
    <property type="nucleotide sequence ID" value="NZ_JBAFUR010000012.1"/>
</dbReference>
<evidence type="ECO:0000313" key="2">
    <source>
        <dbReference type="Proteomes" id="UP001604043"/>
    </source>
</evidence>
<evidence type="ECO:0008006" key="3">
    <source>
        <dbReference type="Google" id="ProtNLM"/>
    </source>
</evidence>
<dbReference type="Gene3D" id="3.60.15.10">
    <property type="entry name" value="Ribonuclease Z/Hydroxyacylglutathione hydrolase-like"/>
    <property type="match status" value="1"/>
</dbReference>
<name>A0ABW6ZPA1_9HYPH</name>
<dbReference type="InterPro" id="IPR036866">
    <property type="entry name" value="RibonucZ/Hydroxyglut_hydro"/>
</dbReference>
<organism evidence="1 2">
    <name type="scientific">Xanthobacter aminoxidans</name>
    <dbReference type="NCBI Taxonomy" id="186280"/>
    <lineage>
        <taxon>Bacteria</taxon>
        <taxon>Pseudomonadati</taxon>
        <taxon>Pseudomonadota</taxon>
        <taxon>Alphaproteobacteria</taxon>
        <taxon>Hyphomicrobiales</taxon>
        <taxon>Xanthobacteraceae</taxon>
        <taxon>Xanthobacter</taxon>
    </lineage>
</organism>
<gene>
    <name evidence="1" type="ORF">V5F30_25330</name>
</gene>